<dbReference type="InterPro" id="IPR053024">
    <property type="entry name" value="Fungal_surface_NADase"/>
</dbReference>
<evidence type="ECO:0000256" key="1">
    <source>
        <dbReference type="SAM" id="MobiDB-lite"/>
    </source>
</evidence>
<dbReference type="OrthoDB" id="4745173at2"/>
<feature type="signal peptide" evidence="2">
    <location>
        <begin position="1"/>
        <end position="32"/>
    </location>
</feature>
<dbReference type="RefSeq" id="WP_122198564.1">
    <property type="nucleotide sequence ID" value="NZ_JBHSKC010000010.1"/>
</dbReference>
<feature type="region of interest" description="Disordered" evidence="1">
    <location>
        <begin position="34"/>
        <end position="65"/>
    </location>
</feature>
<dbReference type="EMBL" id="RFFG01000092">
    <property type="protein sequence ID" value="RMI38114.1"/>
    <property type="molecule type" value="Genomic_DNA"/>
</dbReference>
<keyword evidence="5" id="KW-1185">Reference proteome</keyword>
<dbReference type="PANTHER" id="PTHR42059">
    <property type="entry name" value="TNT DOMAIN-CONTAINING PROTEIN"/>
    <property type="match status" value="1"/>
</dbReference>
<evidence type="ECO:0000256" key="2">
    <source>
        <dbReference type="SAM" id="SignalP"/>
    </source>
</evidence>
<protein>
    <submittedName>
        <fullName evidence="4">DUF4237 domain-containing protein</fullName>
    </submittedName>
</protein>
<comment type="caution">
    <text evidence="4">The sequence shown here is derived from an EMBL/GenBank/DDBJ whole genome shotgun (WGS) entry which is preliminary data.</text>
</comment>
<dbReference type="Proteomes" id="UP000282674">
    <property type="component" value="Unassembled WGS sequence"/>
</dbReference>
<evidence type="ECO:0000313" key="5">
    <source>
        <dbReference type="Proteomes" id="UP000282674"/>
    </source>
</evidence>
<evidence type="ECO:0000259" key="3">
    <source>
        <dbReference type="Pfam" id="PF14021"/>
    </source>
</evidence>
<organism evidence="4 5">
    <name type="scientific">Actinomadura harenae</name>
    <dbReference type="NCBI Taxonomy" id="2483351"/>
    <lineage>
        <taxon>Bacteria</taxon>
        <taxon>Bacillati</taxon>
        <taxon>Actinomycetota</taxon>
        <taxon>Actinomycetes</taxon>
        <taxon>Streptosporangiales</taxon>
        <taxon>Thermomonosporaceae</taxon>
        <taxon>Actinomadura</taxon>
    </lineage>
</organism>
<sequence>MPHLPHLRHRLAWPLTALALLVGPLGGVPASAATPAPPVPAPSASASAGTSVQPPGPNTACSAADYDNDARLGPAVLPNRGVVGRELHGYRRFGDLTESEFLKDNWDSAANGWRYPPADGFLIGRDGKPIKHAFRLRRNVRIDRFGSEYGGFLAPFGLAYARRSIPPQNLDNAQNPAGCNWRAYRVLRAFKVESGPSAPAFEQPGHGTQYMLDGALVPGAPSRLNVLWLVDNGYLARLN</sequence>
<feature type="compositionally biased region" description="Low complexity" evidence="1">
    <location>
        <begin position="42"/>
        <end position="52"/>
    </location>
</feature>
<dbReference type="GO" id="GO:0050135">
    <property type="term" value="F:NADP+ nucleosidase activity"/>
    <property type="evidence" value="ECO:0007669"/>
    <property type="project" value="InterPro"/>
</dbReference>
<gene>
    <name evidence="4" type="ORF">EBO15_33925</name>
</gene>
<feature type="domain" description="TNT" evidence="3">
    <location>
        <begin position="136"/>
        <end position="237"/>
    </location>
</feature>
<name>A0A3M2LKY4_9ACTN</name>
<dbReference type="AlphaFoldDB" id="A0A3M2LKY4"/>
<evidence type="ECO:0000313" key="4">
    <source>
        <dbReference type="EMBL" id="RMI38114.1"/>
    </source>
</evidence>
<feature type="chain" id="PRO_5018038766" evidence="2">
    <location>
        <begin position="33"/>
        <end position="239"/>
    </location>
</feature>
<dbReference type="PANTHER" id="PTHR42059:SF1">
    <property type="entry name" value="TNT DOMAIN-CONTAINING PROTEIN"/>
    <property type="match status" value="1"/>
</dbReference>
<accession>A0A3M2LKY4</accession>
<reference evidence="4 5" key="1">
    <citation type="submission" date="2018-10" db="EMBL/GenBank/DDBJ databases">
        <title>Isolation from soil.</title>
        <authorList>
            <person name="Hu J."/>
        </authorList>
    </citation>
    <scope>NUCLEOTIDE SEQUENCE [LARGE SCALE GENOMIC DNA]</scope>
    <source>
        <strain evidence="4 5">NEAU-Ht49</strain>
    </source>
</reference>
<dbReference type="InterPro" id="IPR025331">
    <property type="entry name" value="TNT"/>
</dbReference>
<keyword evidence="2" id="KW-0732">Signal</keyword>
<proteinExistence type="predicted"/>
<dbReference type="Pfam" id="PF14021">
    <property type="entry name" value="TNT"/>
    <property type="match status" value="1"/>
</dbReference>